<gene>
    <name evidence="2" type="ORF">HDF16_005455</name>
</gene>
<protein>
    <submittedName>
        <fullName evidence="2">Uncharacterized protein</fullName>
    </submittedName>
</protein>
<evidence type="ECO:0000256" key="1">
    <source>
        <dbReference type="SAM" id="MobiDB-lite"/>
    </source>
</evidence>
<keyword evidence="3" id="KW-1185">Reference proteome</keyword>
<dbReference type="Proteomes" id="UP000540989">
    <property type="component" value="Unassembled WGS sequence"/>
</dbReference>
<sequence>MHFWRRFLHRRNVDGSWDSICLACFQNAVTNLKVNFESQLVEHEDDHICKSGLADRTPKPKKPSKPHSSRRS</sequence>
<proteinExistence type="predicted"/>
<name>A0A7W7ZJI9_9BACT</name>
<organism evidence="2 3">
    <name type="scientific">Granulicella aggregans</name>
    <dbReference type="NCBI Taxonomy" id="474949"/>
    <lineage>
        <taxon>Bacteria</taxon>
        <taxon>Pseudomonadati</taxon>
        <taxon>Acidobacteriota</taxon>
        <taxon>Terriglobia</taxon>
        <taxon>Terriglobales</taxon>
        <taxon>Acidobacteriaceae</taxon>
        <taxon>Granulicella</taxon>
    </lineage>
</organism>
<feature type="compositionally biased region" description="Basic residues" evidence="1">
    <location>
        <begin position="59"/>
        <end position="72"/>
    </location>
</feature>
<accession>A0A7W7ZJI9</accession>
<evidence type="ECO:0000313" key="2">
    <source>
        <dbReference type="EMBL" id="MBB5060719.1"/>
    </source>
</evidence>
<comment type="caution">
    <text evidence="2">The sequence shown here is derived from an EMBL/GenBank/DDBJ whole genome shotgun (WGS) entry which is preliminary data.</text>
</comment>
<dbReference type="EMBL" id="JACHIP010000018">
    <property type="protein sequence ID" value="MBB5060719.1"/>
    <property type="molecule type" value="Genomic_DNA"/>
</dbReference>
<feature type="region of interest" description="Disordered" evidence="1">
    <location>
        <begin position="49"/>
        <end position="72"/>
    </location>
</feature>
<dbReference type="AlphaFoldDB" id="A0A7W7ZJI9"/>
<reference evidence="2 3" key="1">
    <citation type="submission" date="2020-08" db="EMBL/GenBank/DDBJ databases">
        <title>Genomic Encyclopedia of Type Strains, Phase IV (KMG-V): Genome sequencing to study the core and pangenomes of soil and plant-associated prokaryotes.</title>
        <authorList>
            <person name="Whitman W."/>
        </authorList>
    </citation>
    <scope>NUCLEOTIDE SEQUENCE [LARGE SCALE GENOMIC DNA]</scope>
    <source>
        <strain evidence="2 3">M8UP14</strain>
    </source>
</reference>
<evidence type="ECO:0000313" key="3">
    <source>
        <dbReference type="Proteomes" id="UP000540989"/>
    </source>
</evidence>